<dbReference type="SUPFAM" id="SSF52266">
    <property type="entry name" value="SGNH hydrolase"/>
    <property type="match status" value="1"/>
</dbReference>
<organism evidence="2 3">
    <name type="scientific">Paracoccus yeei</name>
    <dbReference type="NCBI Taxonomy" id="147645"/>
    <lineage>
        <taxon>Bacteria</taxon>
        <taxon>Pseudomonadati</taxon>
        <taxon>Pseudomonadota</taxon>
        <taxon>Alphaproteobacteria</taxon>
        <taxon>Rhodobacterales</taxon>
        <taxon>Paracoccaceae</taxon>
        <taxon>Paracoccus</taxon>
    </lineage>
</organism>
<gene>
    <name evidence="2" type="ORF">PY32053_02506</name>
</gene>
<sequence>MEQTGKLRIAVLGTSNSVMKNGYTTALSSQCEVIRIVSGRKPVFGVLQALMANLDRLRDCDMIVLDHYINDMAFYADHIPPEIYRRHVLNLYALLAAIGTPVVSLLLPLRDLDPGNAHYRFVREEGLRHGFALIDLNGQGFKWHHFWDRLHLRHHVAYMVGLRLSEILRLSARTQLLSHRRPPALPAPLPYTVIPAAEIARANGLKTQRLTNAILDTDYVDVPVQPIRIPVSDCCSFPVELLSVGLINRGTDHSAARLMAGEQPRCLAMHEVGYFHEYLDPGIQLQGDPMISSNTQAFACRFLFDRRPVLPEGTPKPPARLSEVLLYDGGTVPIRADLPAGLKIAVPGIVDEVTAALDSIDLHELHPERTARAVNTLRDTAVALETHDTALSLQLMRIAAAMRPAGQFLVSKVREYERAGASQSGHPAPADQPKRPPPRMPLKTRLRRKAGRLRQLVIRRLRQT</sequence>
<name>A0A386UMZ3_9RHOB</name>
<protein>
    <submittedName>
        <fullName evidence="2">Uncharacterized protein</fullName>
    </submittedName>
</protein>
<dbReference type="AlphaFoldDB" id="A0A386UMZ3"/>
<evidence type="ECO:0000313" key="2">
    <source>
        <dbReference type="EMBL" id="AYF02103.1"/>
    </source>
</evidence>
<evidence type="ECO:0000256" key="1">
    <source>
        <dbReference type="SAM" id="MobiDB-lite"/>
    </source>
</evidence>
<evidence type="ECO:0000313" key="3">
    <source>
        <dbReference type="Proteomes" id="UP000272010"/>
    </source>
</evidence>
<dbReference type="RefSeq" id="WP_147405557.1">
    <property type="nucleotide sequence ID" value="NZ_CP031078.1"/>
</dbReference>
<accession>A0A386UMZ3</accession>
<feature type="region of interest" description="Disordered" evidence="1">
    <location>
        <begin position="419"/>
        <end position="448"/>
    </location>
</feature>
<dbReference type="Proteomes" id="UP000272010">
    <property type="component" value="Chromosome"/>
</dbReference>
<dbReference type="EMBL" id="CP031078">
    <property type="protein sequence ID" value="AYF02103.1"/>
    <property type="molecule type" value="Genomic_DNA"/>
</dbReference>
<reference evidence="3" key="1">
    <citation type="submission" date="2018-07" db="EMBL/GenBank/DDBJ databases">
        <title>Genome Structure of the Opportunistic Pathogen Paracoccus yeei (Alphaproteobacteria) and Identification of Putative Virulence Factors.</title>
        <authorList>
            <person name="Lasek R."/>
            <person name="Szuplewska M."/>
            <person name="Mitura M."/>
            <person name="Decewicz P."/>
            <person name="Chmielowska C."/>
            <person name="Pawlot A."/>
            <person name="Sentkowska D."/>
            <person name="Czarnecki J."/>
            <person name="Bartosik D."/>
        </authorList>
    </citation>
    <scope>NUCLEOTIDE SEQUENCE [LARGE SCALE GENOMIC DNA]</scope>
    <source>
        <strain evidence="3">CCUG 32053</strain>
    </source>
</reference>
<proteinExistence type="predicted"/>